<name>M2ZGH6_PSEFD</name>
<gene>
    <name evidence="1" type="ORF">MYCFIDRAFT_179651</name>
</gene>
<reference evidence="1 2" key="1">
    <citation type="journal article" date="2012" name="PLoS Pathog.">
        <title>Diverse lifestyles and strategies of plant pathogenesis encoded in the genomes of eighteen Dothideomycetes fungi.</title>
        <authorList>
            <person name="Ohm R.A."/>
            <person name="Feau N."/>
            <person name="Henrissat B."/>
            <person name="Schoch C.L."/>
            <person name="Horwitz B.A."/>
            <person name="Barry K.W."/>
            <person name="Condon B.J."/>
            <person name="Copeland A.C."/>
            <person name="Dhillon B."/>
            <person name="Glaser F."/>
            <person name="Hesse C.N."/>
            <person name="Kosti I."/>
            <person name="LaButti K."/>
            <person name="Lindquist E.A."/>
            <person name="Lucas S."/>
            <person name="Salamov A.A."/>
            <person name="Bradshaw R.E."/>
            <person name="Ciuffetti L."/>
            <person name="Hamelin R.C."/>
            <person name="Kema G.H.J."/>
            <person name="Lawrence C."/>
            <person name="Scott J.A."/>
            <person name="Spatafora J.W."/>
            <person name="Turgeon B.G."/>
            <person name="de Wit P.J.G.M."/>
            <person name="Zhong S."/>
            <person name="Goodwin S.B."/>
            <person name="Grigoriev I.V."/>
        </authorList>
    </citation>
    <scope>NUCLEOTIDE SEQUENCE [LARGE SCALE GENOMIC DNA]</scope>
    <source>
        <strain evidence="1 2">CIRAD86</strain>
    </source>
</reference>
<evidence type="ECO:0000313" key="1">
    <source>
        <dbReference type="EMBL" id="EME78219.1"/>
    </source>
</evidence>
<sequence>MLIAGFSTSQNNATIILHLTVSTNKNFIAPLQHAPLFGHPLPIPCILALISSICLRGHIHPHHGDLPHDEFSPTPYLSSRGNTTSLESIVCHRRHFPRNRTIGTFVPEAESYHASASRCPSELVQTNMGSLTGRVTAIWSKHDLPNPIYKGRTSLQPVALYF</sequence>
<dbReference type="AlphaFoldDB" id="M2ZGH6"/>
<dbReference type="Proteomes" id="UP000016932">
    <property type="component" value="Unassembled WGS sequence"/>
</dbReference>
<dbReference type="VEuPathDB" id="FungiDB:MYCFIDRAFT_179651"/>
<evidence type="ECO:0000313" key="2">
    <source>
        <dbReference type="Proteomes" id="UP000016932"/>
    </source>
</evidence>
<dbReference type="RefSeq" id="XP_007931888.1">
    <property type="nucleotide sequence ID" value="XM_007933697.1"/>
</dbReference>
<protein>
    <submittedName>
        <fullName evidence="1">Uncharacterized protein</fullName>
    </submittedName>
</protein>
<organism evidence="1 2">
    <name type="scientific">Pseudocercospora fijiensis (strain CIRAD86)</name>
    <name type="common">Black leaf streak disease fungus</name>
    <name type="synonym">Mycosphaerella fijiensis</name>
    <dbReference type="NCBI Taxonomy" id="383855"/>
    <lineage>
        <taxon>Eukaryota</taxon>
        <taxon>Fungi</taxon>
        <taxon>Dikarya</taxon>
        <taxon>Ascomycota</taxon>
        <taxon>Pezizomycotina</taxon>
        <taxon>Dothideomycetes</taxon>
        <taxon>Dothideomycetidae</taxon>
        <taxon>Mycosphaerellales</taxon>
        <taxon>Mycosphaerellaceae</taxon>
        <taxon>Pseudocercospora</taxon>
    </lineage>
</organism>
<accession>M2ZGH6</accession>
<dbReference type="HOGENOM" id="CLU_1636130_0_0_1"/>
<dbReference type="GeneID" id="19334170"/>
<keyword evidence="2" id="KW-1185">Reference proteome</keyword>
<proteinExistence type="predicted"/>
<dbReference type="KEGG" id="pfj:MYCFIDRAFT_179651"/>
<dbReference type="EMBL" id="KB446564">
    <property type="protein sequence ID" value="EME78219.1"/>
    <property type="molecule type" value="Genomic_DNA"/>
</dbReference>